<comment type="caution">
    <text evidence="3">The sequence shown here is derived from an EMBL/GenBank/DDBJ whole genome shotgun (WGS) entry which is preliminary data.</text>
</comment>
<evidence type="ECO:0000259" key="2">
    <source>
        <dbReference type="Pfam" id="PF20700"/>
    </source>
</evidence>
<evidence type="ECO:0000313" key="3">
    <source>
        <dbReference type="EMBL" id="KAJ8878286.1"/>
    </source>
</evidence>
<dbReference type="InterPro" id="IPR049012">
    <property type="entry name" value="Mutator_transp_dom"/>
</dbReference>
<evidence type="ECO:0000256" key="1">
    <source>
        <dbReference type="SAM" id="MobiDB-lite"/>
    </source>
</evidence>
<accession>A0ABQ9H272</accession>
<feature type="compositionally biased region" description="Basic and acidic residues" evidence="1">
    <location>
        <begin position="9"/>
        <end position="19"/>
    </location>
</feature>
<organism evidence="3 4">
    <name type="scientific">Dryococelus australis</name>
    <dbReference type="NCBI Taxonomy" id="614101"/>
    <lineage>
        <taxon>Eukaryota</taxon>
        <taxon>Metazoa</taxon>
        <taxon>Ecdysozoa</taxon>
        <taxon>Arthropoda</taxon>
        <taxon>Hexapoda</taxon>
        <taxon>Insecta</taxon>
        <taxon>Pterygota</taxon>
        <taxon>Neoptera</taxon>
        <taxon>Polyneoptera</taxon>
        <taxon>Phasmatodea</taxon>
        <taxon>Verophasmatodea</taxon>
        <taxon>Anareolatae</taxon>
        <taxon>Phasmatidae</taxon>
        <taxon>Eurycanthinae</taxon>
        <taxon>Dryococelus</taxon>
    </lineage>
</organism>
<feature type="domain" description="Mutator-like transposase" evidence="2">
    <location>
        <begin position="130"/>
        <end position="386"/>
    </location>
</feature>
<keyword evidence="4" id="KW-1185">Reference proteome</keyword>
<proteinExistence type="predicted"/>
<sequence length="386" mass="43611">MAQRWNSKGGEKPGNRRENPPTSGNDQHDSHVREPGIERPNRFAITVPSPVRESGERGGGRVSMIVGVIEFVEQLLIAVSGAKEHDEEAEDMARGCVMISELGRRDRVKKRRHLICNPKHDLVMRLARSEAVVWDSVSVGIGYSQVEELMSVLNIAMIARETFHRRETSMRQRMIENGKKEKDSAIAKGNVENGIPYISVIGDGGWDKRTYGHSYKSTSGEAVYFLPKACIIGAETNQLLYLGVKVKNFVPCVNLQKNNVTKVKEHVCFKKYSGPSTGMEQLIIEEKYKLYIDDGDSSVYLRIQQRVPYGREIVEVECANHTISKNVSFPLPARRLLESRIVRLKSGARKATERAEKSTECRAVVQLKHDIRNGPYHVFHCHENCR</sequence>
<evidence type="ECO:0000313" key="4">
    <source>
        <dbReference type="Proteomes" id="UP001159363"/>
    </source>
</evidence>
<reference evidence="3 4" key="1">
    <citation type="submission" date="2023-02" db="EMBL/GenBank/DDBJ databases">
        <title>LHISI_Scaffold_Assembly.</title>
        <authorList>
            <person name="Stuart O.P."/>
            <person name="Cleave R."/>
            <person name="Magrath M.J.L."/>
            <person name="Mikheyev A.S."/>
        </authorList>
    </citation>
    <scope>NUCLEOTIDE SEQUENCE [LARGE SCALE GENOMIC DNA]</scope>
    <source>
        <strain evidence="3">Daus_M_001</strain>
        <tissue evidence="3">Leg muscle</tissue>
    </source>
</reference>
<dbReference type="Proteomes" id="UP001159363">
    <property type="component" value="Chromosome 6"/>
</dbReference>
<dbReference type="Pfam" id="PF20700">
    <property type="entry name" value="Mutator"/>
    <property type="match status" value="1"/>
</dbReference>
<gene>
    <name evidence="3" type="ORF">PR048_018863</name>
</gene>
<feature type="compositionally biased region" description="Basic and acidic residues" evidence="1">
    <location>
        <begin position="26"/>
        <end position="41"/>
    </location>
</feature>
<protein>
    <recommendedName>
        <fullName evidence="2">Mutator-like transposase domain-containing protein</fullName>
    </recommendedName>
</protein>
<name>A0ABQ9H272_9NEOP</name>
<dbReference type="EMBL" id="JARBHB010000007">
    <property type="protein sequence ID" value="KAJ8878286.1"/>
    <property type="molecule type" value="Genomic_DNA"/>
</dbReference>
<feature type="region of interest" description="Disordered" evidence="1">
    <location>
        <begin position="1"/>
        <end position="58"/>
    </location>
</feature>